<keyword evidence="8 10" id="KW-0694">RNA-binding</keyword>
<keyword evidence="3 10" id="KW-0479">Metal-binding</keyword>
<reference evidence="13" key="2">
    <citation type="submission" date="2020-09" db="EMBL/GenBank/DDBJ databases">
        <authorList>
            <person name="Sun Q."/>
            <person name="Kim S."/>
        </authorList>
    </citation>
    <scope>NUCLEOTIDE SEQUENCE</scope>
    <source>
        <strain evidence="13">KCTC 22169</strain>
    </source>
</reference>
<gene>
    <name evidence="13" type="primary">rsgA2</name>
    <name evidence="10" type="synonym">rsgA</name>
    <name evidence="13" type="ORF">GCM10007392_06940</name>
</gene>
<feature type="domain" description="EngC GTPase" evidence="11">
    <location>
        <begin position="109"/>
        <end position="256"/>
    </location>
</feature>
<accession>A0A918K1Z3</accession>
<dbReference type="InterPro" id="IPR030378">
    <property type="entry name" value="G_CP_dom"/>
</dbReference>
<feature type="binding site" evidence="10">
    <location>
        <position position="281"/>
    </location>
    <ligand>
        <name>Zn(2+)</name>
        <dbReference type="ChEBI" id="CHEBI:29105"/>
    </ligand>
</feature>
<keyword evidence="6 10" id="KW-0378">Hydrolase</keyword>
<evidence type="ECO:0000256" key="9">
    <source>
        <dbReference type="ARBA" id="ARBA00023134"/>
    </source>
</evidence>
<dbReference type="GO" id="GO:0003924">
    <property type="term" value="F:GTPase activity"/>
    <property type="evidence" value="ECO:0007669"/>
    <property type="project" value="UniProtKB-UniRule"/>
</dbReference>
<dbReference type="GO" id="GO:0005525">
    <property type="term" value="F:GTP binding"/>
    <property type="evidence" value="ECO:0007669"/>
    <property type="project" value="UniProtKB-UniRule"/>
</dbReference>
<dbReference type="AlphaFoldDB" id="A0A918K1Z3"/>
<evidence type="ECO:0000313" key="14">
    <source>
        <dbReference type="Proteomes" id="UP000626148"/>
    </source>
</evidence>
<comment type="function">
    <text evidence="10">One of several proteins that assist in the late maturation steps of the functional core of the 30S ribosomal subunit. Helps release RbfA from mature subunits. May play a role in the assembly of ribosomal proteins into the subunit. Circularly permuted GTPase that catalyzes slow GTP hydrolysis, GTPase activity is stimulated by the 30S ribosomal subunit.</text>
</comment>
<evidence type="ECO:0000259" key="12">
    <source>
        <dbReference type="PROSITE" id="PS51721"/>
    </source>
</evidence>
<feature type="binding site" evidence="10">
    <location>
        <position position="286"/>
    </location>
    <ligand>
        <name>Zn(2+)</name>
        <dbReference type="ChEBI" id="CHEBI:29105"/>
    </ligand>
</feature>
<evidence type="ECO:0000313" key="13">
    <source>
        <dbReference type="EMBL" id="GGX42916.1"/>
    </source>
</evidence>
<dbReference type="PROSITE" id="PS51721">
    <property type="entry name" value="G_CP"/>
    <property type="match status" value="1"/>
</dbReference>
<evidence type="ECO:0000256" key="8">
    <source>
        <dbReference type="ARBA" id="ARBA00022884"/>
    </source>
</evidence>
<keyword evidence="4 10" id="KW-0699">rRNA-binding</keyword>
<dbReference type="Gene3D" id="1.10.40.50">
    <property type="entry name" value="Probable gtpase engc, domain 3"/>
    <property type="match status" value="1"/>
</dbReference>
<dbReference type="EMBL" id="BMXR01000002">
    <property type="protein sequence ID" value="GGX42916.1"/>
    <property type="molecule type" value="Genomic_DNA"/>
</dbReference>
<reference evidence="13" key="1">
    <citation type="journal article" date="2014" name="Int. J. Syst. Evol. Microbiol.">
        <title>Complete genome sequence of Corynebacterium casei LMG S-19264T (=DSM 44701T), isolated from a smear-ripened cheese.</title>
        <authorList>
            <consortium name="US DOE Joint Genome Institute (JGI-PGF)"/>
            <person name="Walter F."/>
            <person name="Albersmeier A."/>
            <person name="Kalinowski J."/>
            <person name="Ruckert C."/>
        </authorList>
    </citation>
    <scope>NUCLEOTIDE SEQUENCE</scope>
    <source>
        <strain evidence="13">KCTC 22169</strain>
    </source>
</reference>
<comment type="cofactor">
    <cofactor evidence="10">
        <name>Zn(2+)</name>
        <dbReference type="ChEBI" id="CHEBI:29105"/>
    </cofactor>
    <text evidence="10">Binds 1 zinc ion per subunit.</text>
</comment>
<evidence type="ECO:0000256" key="10">
    <source>
        <dbReference type="HAMAP-Rule" id="MF_01820"/>
    </source>
</evidence>
<feature type="binding site" evidence="10">
    <location>
        <begin position="148"/>
        <end position="151"/>
    </location>
    <ligand>
        <name>GTP</name>
        <dbReference type="ChEBI" id="CHEBI:37565"/>
    </ligand>
</feature>
<feature type="binding site" evidence="10">
    <location>
        <position position="288"/>
    </location>
    <ligand>
        <name>Zn(2+)</name>
        <dbReference type="ChEBI" id="CHEBI:29105"/>
    </ligand>
</feature>
<evidence type="ECO:0000259" key="11">
    <source>
        <dbReference type="PROSITE" id="PS50936"/>
    </source>
</evidence>
<keyword evidence="5 10" id="KW-0547">Nucleotide-binding</keyword>
<proteinExistence type="inferred from homology"/>
<evidence type="ECO:0000256" key="1">
    <source>
        <dbReference type="ARBA" id="ARBA00022490"/>
    </source>
</evidence>
<evidence type="ECO:0000256" key="6">
    <source>
        <dbReference type="ARBA" id="ARBA00022801"/>
    </source>
</evidence>
<comment type="similarity">
    <text evidence="10">Belongs to the TRAFAC class YlqF/YawG GTPase family. RsgA subfamily.</text>
</comment>
<keyword evidence="7 10" id="KW-0862">Zinc</keyword>
<dbReference type="InterPro" id="IPR004881">
    <property type="entry name" value="Ribosome_biogen_GTPase_RsgA"/>
</dbReference>
<dbReference type="Proteomes" id="UP000626148">
    <property type="component" value="Unassembled WGS sequence"/>
</dbReference>
<evidence type="ECO:0000256" key="5">
    <source>
        <dbReference type="ARBA" id="ARBA00022741"/>
    </source>
</evidence>
<dbReference type="SUPFAM" id="SSF52540">
    <property type="entry name" value="P-loop containing nucleoside triphosphate hydrolases"/>
    <property type="match status" value="1"/>
</dbReference>
<comment type="subunit">
    <text evidence="10">Monomer. Associates with 30S ribosomal subunit, binds 16S rRNA.</text>
</comment>
<organism evidence="13 14">
    <name type="scientific">Saccharospirillum salsuginis</name>
    <dbReference type="NCBI Taxonomy" id="418750"/>
    <lineage>
        <taxon>Bacteria</taxon>
        <taxon>Pseudomonadati</taxon>
        <taxon>Pseudomonadota</taxon>
        <taxon>Gammaproteobacteria</taxon>
        <taxon>Oceanospirillales</taxon>
        <taxon>Saccharospirillaceae</taxon>
        <taxon>Saccharospirillum</taxon>
    </lineage>
</organism>
<keyword evidence="14" id="KW-1185">Reference proteome</keyword>
<keyword evidence="1 10" id="KW-0963">Cytoplasm</keyword>
<dbReference type="GO" id="GO:0005737">
    <property type="term" value="C:cytoplasm"/>
    <property type="evidence" value="ECO:0007669"/>
    <property type="project" value="UniProtKB-SubCell"/>
</dbReference>
<feature type="binding site" evidence="10">
    <location>
        <begin position="200"/>
        <end position="208"/>
    </location>
    <ligand>
        <name>GTP</name>
        <dbReference type="ChEBI" id="CHEBI:37565"/>
    </ligand>
</feature>
<dbReference type="PROSITE" id="PS50936">
    <property type="entry name" value="ENGC_GTPASE"/>
    <property type="match status" value="1"/>
</dbReference>
<dbReference type="InterPro" id="IPR010914">
    <property type="entry name" value="RsgA_GTPase_dom"/>
</dbReference>
<keyword evidence="9 10" id="KW-0342">GTP-binding</keyword>
<dbReference type="CDD" id="cd01854">
    <property type="entry name" value="YjeQ_EngC"/>
    <property type="match status" value="1"/>
</dbReference>
<comment type="caution">
    <text evidence="13">The sequence shown here is derived from an EMBL/GenBank/DDBJ whole genome shotgun (WGS) entry which is preliminary data.</text>
</comment>
<dbReference type="GO" id="GO:0046872">
    <property type="term" value="F:metal ion binding"/>
    <property type="evidence" value="ECO:0007669"/>
    <property type="project" value="UniProtKB-KW"/>
</dbReference>
<comment type="subcellular location">
    <subcellularLocation>
        <location evidence="10">Cytoplasm</location>
    </subcellularLocation>
</comment>
<dbReference type="InterPro" id="IPR027417">
    <property type="entry name" value="P-loop_NTPase"/>
</dbReference>
<dbReference type="EC" id="3.6.1.-" evidence="10"/>
<name>A0A918K1Z3_9GAMM</name>
<dbReference type="Pfam" id="PF03193">
    <property type="entry name" value="RsgA_GTPase"/>
    <property type="match status" value="1"/>
</dbReference>
<dbReference type="RefSeq" id="WP_189607109.1">
    <property type="nucleotide sequence ID" value="NZ_BMXR01000002.1"/>
</dbReference>
<evidence type="ECO:0000256" key="3">
    <source>
        <dbReference type="ARBA" id="ARBA00022723"/>
    </source>
</evidence>
<dbReference type="PANTHER" id="PTHR32120">
    <property type="entry name" value="SMALL RIBOSOMAL SUBUNIT BIOGENESIS GTPASE RSGA"/>
    <property type="match status" value="1"/>
</dbReference>
<protein>
    <recommendedName>
        <fullName evidence="10">Small ribosomal subunit biogenesis GTPase RsgA</fullName>
        <ecNumber evidence="10">3.6.1.-</ecNumber>
    </recommendedName>
</protein>
<dbReference type="Gene3D" id="3.40.50.300">
    <property type="entry name" value="P-loop containing nucleotide triphosphate hydrolases"/>
    <property type="match status" value="1"/>
</dbReference>
<dbReference type="PANTHER" id="PTHR32120:SF10">
    <property type="entry name" value="SMALL RIBOSOMAL SUBUNIT BIOGENESIS GTPASE RSGA"/>
    <property type="match status" value="1"/>
</dbReference>
<dbReference type="GO" id="GO:0019843">
    <property type="term" value="F:rRNA binding"/>
    <property type="evidence" value="ECO:0007669"/>
    <property type="project" value="UniProtKB-KW"/>
</dbReference>
<feature type="binding site" evidence="10">
    <location>
        <position position="294"/>
    </location>
    <ligand>
        <name>Zn(2+)</name>
        <dbReference type="ChEBI" id="CHEBI:29105"/>
    </ligand>
</feature>
<evidence type="ECO:0000256" key="4">
    <source>
        <dbReference type="ARBA" id="ARBA00022730"/>
    </source>
</evidence>
<sequence>MSSSHYSLAELGWHPVFMQQLSLDDLEQGRAARVAAVHRDRLIVLTEAGEQALDLTGQWLQATPDERPTVGDWLWLYDDASRPMRMLERQSLVKRTASGSNPKPQLIAANLDTLFVVSSCNADFNPSRLERYLALAFSAGVDPVMVLTKADRCDDPEAYRQRAQSIRTDVPVVVLNALDDGIREALSPWLLAGRTLAFVGSSGVGKSTLTNTLMGREDQATRAIREDDAKGRHTTTSRQLVRLPGGAWVMDTPGMRELRLGDATEGVHRLFDDLDELAGQCRFNDCHHQGDDGCALEAAVEAGELEPRRLQSYLKLLRETERASRTAWQQREKWKSFGKMARRVQREKQARSGRME</sequence>
<dbReference type="NCBIfam" id="TIGR00157">
    <property type="entry name" value="ribosome small subunit-dependent GTPase A"/>
    <property type="match status" value="1"/>
</dbReference>
<evidence type="ECO:0000256" key="2">
    <source>
        <dbReference type="ARBA" id="ARBA00022517"/>
    </source>
</evidence>
<feature type="domain" description="CP-type G" evidence="12">
    <location>
        <begin position="103"/>
        <end position="258"/>
    </location>
</feature>
<dbReference type="HAMAP" id="MF_01820">
    <property type="entry name" value="GTPase_RsgA"/>
    <property type="match status" value="1"/>
</dbReference>
<dbReference type="GO" id="GO:0042274">
    <property type="term" value="P:ribosomal small subunit biogenesis"/>
    <property type="evidence" value="ECO:0007669"/>
    <property type="project" value="UniProtKB-UniRule"/>
</dbReference>
<evidence type="ECO:0000256" key="7">
    <source>
        <dbReference type="ARBA" id="ARBA00022833"/>
    </source>
</evidence>
<keyword evidence="2 10" id="KW-0690">Ribosome biogenesis</keyword>